<accession>A0ABZ2Z710</accession>
<keyword evidence="2" id="KW-1003">Cell membrane</keyword>
<dbReference type="Pfam" id="PF18967">
    <property type="entry name" value="PycTM"/>
    <property type="match status" value="1"/>
</dbReference>
<keyword evidence="6" id="KW-0051">Antiviral defense</keyword>
<keyword evidence="11" id="KW-1185">Reference proteome</keyword>
<evidence type="ECO:0000259" key="9">
    <source>
        <dbReference type="Pfam" id="PF18967"/>
    </source>
</evidence>
<dbReference type="InterPro" id="IPR043760">
    <property type="entry name" value="PycTM_dom"/>
</dbReference>
<evidence type="ECO:0000313" key="10">
    <source>
        <dbReference type="EMBL" id="WZN48031.1"/>
    </source>
</evidence>
<evidence type="ECO:0000256" key="5">
    <source>
        <dbReference type="ARBA" id="ARBA00022989"/>
    </source>
</evidence>
<feature type="domain" description="Pycsar effector protein" evidence="9">
    <location>
        <begin position="31"/>
        <end position="166"/>
    </location>
</feature>
<evidence type="ECO:0000256" key="1">
    <source>
        <dbReference type="ARBA" id="ARBA00004236"/>
    </source>
</evidence>
<sequence length="176" mass="20738">MKSLFEIGELIAIHERRLEQYVGAYQRYTDKLTHLLFIYSAVAIFLMPITLDLFKSGREVHWVYFACYWLLLGMLVVSMIYAGRLIMPRESVLPEPLGTYTDLQKKLAAAGMDEGDIERMLMKDYLRDMMNLLTVIAGMTKRKEKYYRWMFYWGLAAIVPYIICLIFHLIYEFTAT</sequence>
<organism evidence="10 11">
    <name type="scientific">Chitinophaga caseinilytica</name>
    <dbReference type="NCBI Taxonomy" id="2267521"/>
    <lineage>
        <taxon>Bacteria</taxon>
        <taxon>Pseudomonadati</taxon>
        <taxon>Bacteroidota</taxon>
        <taxon>Chitinophagia</taxon>
        <taxon>Chitinophagales</taxon>
        <taxon>Chitinophagaceae</taxon>
        <taxon>Chitinophaga</taxon>
    </lineage>
</organism>
<dbReference type="EMBL" id="CP150096">
    <property type="protein sequence ID" value="WZN48031.1"/>
    <property type="molecule type" value="Genomic_DNA"/>
</dbReference>
<evidence type="ECO:0000256" key="3">
    <source>
        <dbReference type="ARBA" id="ARBA00022692"/>
    </source>
</evidence>
<evidence type="ECO:0000256" key="2">
    <source>
        <dbReference type="ARBA" id="ARBA00022475"/>
    </source>
</evidence>
<feature type="transmembrane region" description="Helical" evidence="8">
    <location>
        <begin position="62"/>
        <end position="82"/>
    </location>
</feature>
<feature type="transmembrane region" description="Helical" evidence="8">
    <location>
        <begin position="149"/>
        <end position="171"/>
    </location>
</feature>
<protein>
    <recommendedName>
        <fullName evidence="9">Pycsar effector protein domain-containing protein</fullName>
    </recommendedName>
</protein>
<proteinExistence type="predicted"/>
<evidence type="ECO:0000256" key="6">
    <source>
        <dbReference type="ARBA" id="ARBA00023118"/>
    </source>
</evidence>
<evidence type="ECO:0000313" key="11">
    <source>
        <dbReference type="Proteomes" id="UP001449657"/>
    </source>
</evidence>
<evidence type="ECO:0000256" key="4">
    <source>
        <dbReference type="ARBA" id="ARBA00022741"/>
    </source>
</evidence>
<keyword evidence="3 8" id="KW-0812">Transmembrane</keyword>
<reference evidence="10 11" key="1">
    <citation type="submission" date="2024-03" db="EMBL/GenBank/DDBJ databases">
        <title>Chitinophaga caseinilytica sp. nov., a casein hydrolysing bacterium isolated from forest soil.</title>
        <authorList>
            <person name="Lee D.S."/>
            <person name="Han D.M."/>
            <person name="Baek J.H."/>
            <person name="Choi D.G."/>
            <person name="Jeon J.H."/>
            <person name="Jeon C.O."/>
        </authorList>
    </citation>
    <scope>NUCLEOTIDE SEQUENCE [LARGE SCALE GENOMIC DNA]</scope>
    <source>
        <strain evidence="10 11">KACC 19118</strain>
    </source>
</reference>
<dbReference type="Proteomes" id="UP001449657">
    <property type="component" value="Chromosome"/>
</dbReference>
<name>A0ABZ2Z710_9BACT</name>
<comment type="subcellular location">
    <subcellularLocation>
        <location evidence="1">Cell membrane</location>
    </subcellularLocation>
</comment>
<gene>
    <name evidence="10" type="ORF">WJU22_07570</name>
</gene>
<evidence type="ECO:0000256" key="7">
    <source>
        <dbReference type="ARBA" id="ARBA00023136"/>
    </source>
</evidence>
<keyword evidence="5 8" id="KW-1133">Transmembrane helix</keyword>
<dbReference type="RefSeq" id="WP_341842636.1">
    <property type="nucleotide sequence ID" value="NZ_CP149792.1"/>
</dbReference>
<evidence type="ECO:0000256" key="8">
    <source>
        <dbReference type="SAM" id="Phobius"/>
    </source>
</evidence>
<keyword evidence="7 8" id="KW-0472">Membrane</keyword>
<feature type="transmembrane region" description="Helical" evidence="8">
    <location>
        <begin position="32"/>
        <end position="50"/>
    </location>
</feature>
<keyword evidence="4" id="KW-0547">Nucleotide-binding</keyword>